<dbReference type="RefSeq" id="WP_072753200.1">
    <property type="nucleotide sequence ID" value="NZ_FOAW01000010.1"/>
</dbReference>
<comment type="catalytic activity">
    <reaction evidence="4">
        <text>a 4-saturated-(3S)-3-hydroxyacyl-CoA = a (3E)-enoyl-CoA + H2O</text>
        <dbReference type="Rhea" id="RHEA:20724"/>
        <dbReference type="ChEBI" id="CHEBI:15377"/>
        <dbReference type="ChEBI" id="CHEBI:58521"/>
        <dbReference type="ChEBI" id="CHEBI:137480"/>
        <dbReference type="EC" id="4.2.1.17"/>
    </reaction>
</comment>
<dbReference type="SUPFAM" id="SSF52096">
    <property type="entry name" value="ClpP/crotonase"/>
    <property type="match status" value="1"/>
</dbReference>
<dbReference type="InterPro" id="IPR029045">
    <property type="entry name" value="ClpP/crotonase-like_dom_sf"/>
</dbReference>
<gene>
    <name evidence="5" type="ORF">SAMN05444583_110105</name>
</gene>
<evidence type="ECO:0000313" key="6">
    <source>
        <dbReference type="Proteomes" id="UP000198677"/>
    </source>
</evidence>
<dbReference type="OrthoDB" id="9777711at2"/>
<dbReference type="Gene3D" id="1.10.12.10">
    <property type="entry name" value="Lyase 2-enoyl-coa Hydratase, Chain A, domain 2"/>
    <property type="match status" value="1"/>
</dbReference>
<reference evidence="6" key="1">
    <citation type="submission" date="2016-10" db="EMBL/GenBank/DDBJ databases">
        <authorList>
            <person name="Varghese N."/>
            <person name="Submissions S."/>
        </authorList>
    </citation>
    <scope>NUCLEOTIDE SEQUENCE [LARGE SCALE GENOMIC DNA]</scope>
    <source>
        <strain evidence="6">DSM 44675</strain>
    </source>
</reference>
<comment type="similarity">
    <text evidence="1">Belongs to the enoyl-CoA hydratase/isomerase family.</text>
</comment>
<dbReference type="Pfam" id="PF00378">
    <property type="entry name" value="ECH_1"/>
    <property type="match status" value="1"/>
</dbReference>
<dbReference type="PANTHER" id="PTHR11941:SF54">
    <property type="entry name" value="ENOYL-COA HYDRATASE, MITOCHONDRIAL"/>
    <property type="match status" value="1"/>
</dbReference>
<keyword evidence="6" id="KW-1185">Reference proteome</keyword>
<sequence length="270" mass="28567">MTVGVSVSVEQGVAVVTLDRPERRNAFTGAMGRALSEAYRTLDQDDAIRAIVLTGAPPAFCAGADLGGGGATFDAPDAEFTASPVDPPAFGLRIPVIAAVNGHAIGIGFTLAMQADIRIVAEDAEYAIPQVRRGVLPDAMSHWTVPHFAGMAAAADVLLTGRTFDGAEAVRLGLASRCLPSGEVLPAALEVARDIAVNTAPMSVALSKRLLWQTARHGYGPDRVATLETDLHLRVMGTPDAAEGVRAYLDRREPRWTSRLSTDWQEDSPE</sequence>
<dbReference type="GO" id="GO:0004300">
    <property type="term" value="F:enoyl-CoA hydratase activity"/>
    <property type="evidence" value="ECO:0007669"/>
    <property type="project" value="UniProtKB-EC"/>
</dbReference>
<evidence type="ECO:0000256" key="1">
    <source>
        <dbReference type="ARBA" id="ARBA00005254"/>
    </source>
</evidence>
<dbReference type="PANTHER" id="PTHR11941">
    <property type="entry name" value="ENOYL-COA HYDRATASE-RELATED"/>
    <property type="match status" value="1"/>
</dbReference>
<evidence type="ECO:0000256" key="2">
    <source>
        <dbReference type="ARBA" id="ARBA00023239"/>
    </source>
</evidence>
<comment type="catalytic activity">
    <reaction evidence="3">
        <text>a (3S)-3-hydroxyacyl-CoA = a (2E)-enoyl-CoA + H2O</text>
        <dbReference type="Rhea" id="RHEA:16105"/>
        <dbReference type="ChEBI" id="CHEBI:15377"/>
        <dbReference type="ChEBI" id="CHEBI:57318"/>
        <dbReference type="ChEBI" id="CHEBI:58856"/>
        <dbReference type="EC" id="4.2.1.17"/>
    </reaction>
</comment>
<evidence type="ECO:0000256" key="4">
    <source>
        <dbReference type="ARBA" id="ARBA00023717"/>
    </source>
</evidence>
<proteinExistence type="inferred from homology"/>
<evidence type="ECO:0000256" key="3">
    <source>
        <dbReference type="ARBA" id="ARBA00023709"/>
    </source>
</evidence>
<dbReference type="EMBL" id="FOAW01000010">
    <property type="protein sequence ID" value="SEL53826.1"/>
    <property type="molecule type" value="Genomic_DNA"/>
</dbReference>
<dbReference type="Proteomes" id="UP000198677">
    <property type="component" value="Unassembled WGS sequence"/>
</dbReference>
<accession>A0A1H7R0Q9</accession>
<dbReference type="InterPro" id="IPR014748">
    <property type="entry name" value="Enoyl-CoA_hydra_C"/>
</dbReference>
<evidence type="ECO:0000313" key="5">
    <source>
        <dbReference type="EMBL" id="SEL53826.1"/>
    </source>
</evidence>
<dbReference type="CDD" id="cd06558">
    <property type="entry name" value="crotonase-like"/>
    <property type="match status" value="1"/>
</dbReference>
<keyword evidence="2" id="KW-0456">Lyase</keyword>
<dbReference type="Gene3D" id="3.90.226.10">
    <property type="entry name" value="2-enoyl-CoA Hydratase, Chain A, domain 1"/>
    <property type="match status" value="1"/>
</dbReference>
<organism evidence="5 6">
    <name type="scientific">Rhodococcus maanshanensis</name>
    <dbReference type="NCBI Taxonomy" id="183556"/>
    <lineage>
        <taxon>Bacteria</taxon>
        <taxon>Bacillati</taxon>
        <taxon>Actinomycetota</taxon>
        <taxon>Actinomycetes</taxon>
        <taxon>Mycobacteriales</taxon>
        <taxon>Nocardiaceae</taxon>
        <taxon>Rhodococcus</taxon>
    </lineage>
</organism>
<protein>
    <submittedName>
        <fullName evidence="5">Enoyl-CoA hydratase/carnithine racemase</fullName>
    </submittedName>
</protein>
<dbReference type="InterPro" id="IPR001753">
    <property type="entry name" value="Enoyl-CoA_hydra/iso"/>
</dbReference>
<name>A0A1H7R0Q9_9NOCA</name>
<dbReference type="GO" id="GO:0006635">
    <property type="term" value="P:fatty acid beta-oxidation"/>
    <property type="evidence" value="ECO:0007669"/>
    <property type="project" value="TreeGrafter"/>
</dbReference>
<dbReference type="AlphaFoldDB" id="A0A1H7R0Q9"/>